<dbReference type="GO" id="GO:0044183">
    <property type="term" value="F:protein folding chaperone"/>
    <property type="evidence" value="ECO:0007669"/>
    <property type="project" value="TreeGrafter"/>
</dbReference>
<gene>
    <name evidence="3" type="ORF">HPB51_014997</name>
</gene>
<comment type="caution">
    <text evidence="3">The sequence shown here is derived from an EMBL/GenBank/DDBJ whole genome shotgun (WGS) entry which is preliminary data.</text>
</comment>
<dbReference type="GO" id="GO:0005737">
    <property type="term" value="C:cytoplasm"/>
    <property type="evidence" value="ECO:0007669"/>
    <property type="project" value="TreeGrafter"/>
</dbReference>
<feature type="domain" description="J" evidence="2">
    <location>
        <begin position="3"/>
        <end position="69"/>
    </location>
</feature>
<dbReference type="PROSITE" id="PS00636">
    <property type="entry name" value="DNAJ_1"/>
    <property type="match status" value="1"/>
</dbReference>
<dbReference type="GO" id="GO:0051087">
    <property type="term" value="F:protein-folding chaperone binding"/>
    <property type="evidence" value="ECO:0007669"/>
    <property type="project" value="TreeGrafter"/>
</dbReference>
<evidence type="ECO:0000256" key="1">
    <source>
        <dbReference type="SAM" id="MobiDB-lite"/>
    </source>
</evidence>
<evidence type="ECO:0000259" key="2">
    <source>
        <dbReference type="PROSITE" id="PS50076"/>
    </source>
</evidence>
<proteinExistence type="predicted"/>
<organism evidence="3 4">
    <name type="scientific">Rhipicephalus microplus</name>
    <name type="common">Cattle tick</name>
    <name type="synonym">Boophilus microplus</name>
    <dbReference type="NCBI Taxonomy" id="6941"/>
    <lineage>
        <taxon>Eukaryota</taxon>
        <taxon>Metazoa</taxon>
        <taxon>Ecdysozoa</taxon>
        <taxon>Arthropoda</taxon>
        <taxon>Chelicerata</taxon>
        <taxon>Arachnida</taxon>
        <taxon>Acari</taxon>
        <taxon>Parasitiformes</taxon>
        <taxon>Ixodida</taxon>
        <taxon>Ixodoidea</taxon>
        <taxon>Ixodidae</taxon>
        <taxon>Rhipicephalinae</taxon>
        <taxon>Rhipicephalus</taxon>
        <taxon>Boophilus</taxon>
    </lineage>
</organism>
<feature type="region of interest" description="Disordered" evidence="1">
    <location>
        <begin position="253"/>
        <end position="311"/>
    </location>
</feature>
<dbReference type="PANTHER" id="PTHR43948:SF10">
    <property type="entry name" value="MRJ, ISOFORM E"/>
    <property type="match status" value="1"/>
</dbReference>
<evidence type="ECO:0000313" key="4">
    <source>
        <dbReference type="Proteomes" id="UP000821866"/>
    </source>
</evidence>
<dbReference type="InterPro" id="IPR001623">
    <property type="entry name" value="DnaJ_domain"/>
</dbReference>
<dbReference type="Gene3D" id="1.10.287.110">
    <property type="entry name" value="DnaJ domain"/>
    <property type="match status" value="1"/>
</dbReference>
<dbReference type="PRINTS" id="PR00625">
    <property type="entry name" value="JDOMAIN"/>
</dbReference>
<dbReference type="PROSITE" id="PS50076">
    <property type="entry name" value="DNAJ_2"/>
    <property type="match status" value="1"/>
</dbReference>
<reference evidence="3" key="1">
    <citation type="journal article" date="2020" name="Cell">
        <title>Large-Scale Comparative Analyses of Tick Genomes Elucidate Their Genetic Diversity and Vector Capacities.</title>
        <authorList>
            <consortium name="Tick Genome and Microbiome Consortium (TIGMIC)"/>
            <person name="Jia N."/>
            <person name="Wang J."/>
            <person name="Shi W."/>
            <person name="Du L."/>
            <person name="Sun Y."/>
            <person name="Zhan W."/>
            <person name="Jiang J.F."/>
            <person name="Wang Q."/>
            <person name="Zhang B."/>
            <person name="Ji P."/>
            <person name="Bell-Sakyi L."/>
            <person name="Cui X.M."/>
            <person name="Yuan T.T."/>
            <person name="Jiang B.G."/>
            <person name="Yang W.F."/>
            <person name="Lam T.T."/>
            <person name="Chang Q.C."/>
            <person name="Ding S.J."/>
            <person name="Wang X.J."/>
            <person name="Zhu J.G."/>
            <person name="Ruan X.D."/>
            <person name="Zhao L."/>
            <person name="Wei J.T."/>
            <person name="Ye R.Z."/>
            <person name="Que T.C."/>
            <person name="Du C.H."/>
            <person name="Zhou Y.H."/>
            <person name="Cheng J.X."/>
            <person name="Dai P.F."/>
            <person name="Guo W.B."/>
            <person name="Han X.H."/>
            <person name="Huang E.J."/>
            <person name="Li L.F."/>
            <person name="Wei W."/>
            <person name="Gao Y.C."/>
            <person name="Liu J.Z."/>
            <person name="Shao H.Z."/>
            <person name="Wang X."/>
            <person name="Wang C.C."/>
            <person name="Yang T.C."/>
            <person name="Huo Q.B."/>
            <person name="Li W."/>
            <person name="Chen H.Y."/>
            <person name="Chen S.E."/>
            <person name="Zhou L.G."/>
            <person name="Ni X.B."/>
            <person name="Tian J.H."/>
            <person name="Sheng Y."/>
            <person name="Liu T."/>
            <person name="Pan Y.S."/>
            <person name="Xia L.Y."/>
            <person name="Li J."/>
            <person name="Zhao F."/>
            <person name="Cao W.C."/>
        </authorList>
    </citation>
    <scope>NUCLEOTIDE SEQUENCE</scope>
    <source>
        <strain evidence="3">Rmic-2018</strain>
    </source>
</reference>
<name>A0A9J6EGN3_RHIMP</name>
<reference evidence="3" key="2">
    <citation type="submission" date="2021-09" db="EMBL/GenBank/DDBJ databases">
        <authorList>
            <person name="Jia N."/>
            <person name="Wang J."/>
            <person name="Shi W."/>
            <person name="Du L."/>
            <person name="Sun Y."/>
            <person name="Zhan W."/>
            <person name="Jiang J."/>
            <person name="Wang Q."/>
            <person name="Zhang B."/>
            <person name="Ji P."/>
            <person name="Sakyi L.B."/>
            <person name="Cui X."/>
            <person name="Yuan T."/>
            <person name="Jiang B."/>
            <person name="Yang W."/>
            <person name="Lam T.T.-Y."/>
            <person name="Chang Q."/>
            <person name="Ding S."/>
            <person name="Wang X."/>
            <person name="Zhu J."/>
            <person name="Ruan X."/>
            <person name="Zhao L."/>
            <person name="Wei J."/>
            <person name="Que T."/>
            <person name="Du C."/>
            <person name="Cheng J."/>
            <person name="Dai P."/>
            <person name="Han X."/>
            <person name="Huang E."/>
            <person name="Gao Y."/>
            <person name="Liu J."/>
            <person name="Shao H."/>
            <person name="Ye R."/>
            <person name="Li L."/>
            <person name="Wei W."/>
            <person name="Wang X."/>
            <person name="Wang C."/>
            <person name="Huo Q."/>
            <person name="Li W."/>
            <person name="Guo W."/>
            <person name="Chen H."/>
            <person name="Chen S."/>
            <person name="Zhou L."/>
            <person name="Zhou L."/>
            <person name="Ni X."/>
            <person name="Tian J."/>
            <person name="Zhou Y."/>
            <person name="Sheng Y."/>
            <person name="Liu T."/>
            <person name="Pan Y."/>
            <person name="Xia L."/>
            <person name="Li J."/>
            <person name="Zhao F."/>
            <person name="Cao W."/>
        </authorList>
    </citation>
    <scope>NUCLEOTIDE SEQUENCE</scope>
    <source>
        <strain evidence="3">Rmic-2018</strain>
        <tissue evidence="3">Larvae</tissue>
    </source>
</reference>
<evidence type="ECO:0000313" key="3">
    <source>
        <dbReference type="EMBL" id="KAH8033651.1"/>
    </source>
</evidence>
<dbReference type="InterPro" id="IPR036869">
    <property type="entry name" value="J_dom_sf"/>
</dbReference>
<dbReference type="SUPFAM" id="SSF46565">
    <property type="entry name" value="Chaperone J-domain"/>
    <property type="match status" value="1"/>
</dbReference>
<dbReference type="Proteomes" id="UP000821866">
    <property type="component" value="Chromosome 2"/>
</dbReference>
<dbReference type="SMART" id="SM00271">
    <property type="entry name" value="DnaJ"/>
    <property type="match status" value="1"/>
</dbReference>
<dbReference type="GO" id="GO:0051082">
    <property type="term" value="F:unfolded protein binding"/>
    <property type="evidence" value="ECO:0007669"/>
    <property type="project" value="TreeGrafter"/>
</dbReference>
<dbReference type="AlphaFoldDB" id="A0A9J6EGN3"/>
<dbReference type="GO" id="GO:0005634">
    <property type="term" value="C:nucleus"/>
    <property type="evidence" value="ECO:0007669"/>
    <property type="project" value="TreeGrafter"/>
</dbReference>
<dbReference type="InterPro" id="IPR018253">
    <property type="entry name" value="DnaJ_domain_CS"/>
</dbReference>
<keyword evidence="4" id="KW-1185">Reference proteome</keyword>
<dbReference type="CDD" id="cd06257">
    <property type="entry name" value="DnaJ"/>
    <property type="match status" value="1"/>
</dbReference>
<dbReference type="EMBL" id="JABSTU010000004">
    <property type="protein sequence ID" value="KAH8033651.1"/>
    <property type="molecule type" value="Genomic_DNA"/>
</dbReference>
<protein>
    <recommendedName>
        <fullName evidence="2">J domain-containing protein</fullName>
    </recommendedName>
</protein>
<accession>A0A9J6EGN3</accession>
<dbReference type="VEuPathDB" id="VectorBase:LOC119187470"/>
<sequence>MLDYYKILGVQQTAPLEEIRRAYRRMCLRWHPDKNPDNKERAEQNFRSVAQAYQTLSDDKKRRDYDHQCALLSGRVRHPPQRQAALSTYMTLEKLIKAIHSAGPGRLPSGTRRHGGVHAAIRVETGTDGFRMVHHCTLGRNAEPTTTRLTQTSFSVHKPASSATAAPVVGHHRPAIPTSRPRLFEVRTVVCDGVQRVCCYEDGVRVSTVAQPTAPMRQWAAIAAAEFGGARRIIPFIRAGGFFPPRMCPSSDARAYADETTGPPPAISGPSVERNPSVLPRSVPTGHSLIRAQPNGEPRFTTGGEGVNSFE</sequence>
<dbReference type="PANTHER" id="PTHR43948">
    <property type="entry name" value="DNAJ HOMOLOG SUBFAMILY B"/>
    <property type="match status" value="1"/>
</dbReference>
<dbReference type="Pfam" id="PF00226">
    <property type="entry name" value="DnaJ"/>
    <property type="match status" value="1"/>
</dbReference>